<keyword evidence="5" id="KW-1185">Reference proteome</keyword>
<dbReference type="InterPro" id="IPR000054">
    <property type="entry name" value="Ribosomal_eL31"/>
</dbReference>
<dbReference type="Pfam" id="PF01198">
    <property type="entry name" value="Ribosomal_L31e"/>
    <property type="match status" value="1"/>
</dbReference>
<evidence type="ECO:0000313" key="4">
    <source>
        <dbReference type="EMBL" id="ORX90030.1"/>
    </source>
</evidence>
<gene>
    <name evidence="4" type="ORF">K493DRAFT_288566</name>
</gene>
<proteinExistence type="inferred from homology"/>
<organism evidence="4 5">
    <name type="scientific">Basidiobolus meristosporus CBS 931.73</name>
    <dbReference type="NCBI Taxonomy" id="1314790"/>
    <lineage>
        <taxon>Eukaryota</taxon>
        <taxon>Fungi</taxon>
        <taxon>Fungi incertae sedis</taxon>
        <taxon>Zoopagomycota</taxon>
        <taxon>Entomophthoromycotina</taxon>
        <taxon>Basidiobolomycetes</taxon>
        <taxon>Basidiobolales</taxon>
        <taxon>Basidiobolaceae</taxon>
        <taxon>Basidiobolus</taxon>
    </lineage>
</organism>
<evidence type="ECO:0000256" key="1">
    <source>
        <dbReference type="ARBA" id="ARBA00010808"/>
    </source>
</evidence>
<protein>
    <recommendedName>
        <fullName evidence="6">60S ribosomal protein L31</fullName>
    </recommendedName>
</protein>
<dbReference type="OrthoDB" id="9739313at2759"/>
<dbReference type="PANTHER" id="PTHR10956">
    <property type="entry name" value="60S RIBOSOMAL PROTEIN L31"/>
    <property type="match status" value="1"/>
</dbReference>
<sequence length="121" mass="14025">MAKEQKGTKRSTLSDVVTREYTIHLHKLIHDRSFKKKAPTAVKAIKAFASKQMGTVDVRLDPSVNKQVWSHGIRNVQRRIRVRLARRRNDDEDAKEKLYTYVTFVPVTSYKGLQTEVVEDN</sequence>
<dbReference type="GO" id="GO:0002181">
    <property type="term" value="P:cytoplasmic translation"/>
    <property type="evidence" value="ECO:0007669"/>
    <property type="project" value="TreeGrafter"/>
</dbReference>
<dbReference type="InParanoid" id="A0A1Y1XW91"/>
<comment type="caution">
    <text evidence="4">The sequence shown here is derived from an EMBL/GenBank/DDBJ whole genome shotgun (WGS) entry which is preliminary data.</text>
</comment>
<name>A0A1Y1XW91_9FUNG</name>
<dbReference type="AlphaFoldDB" id="A0A1Y1XW91"/>
<evidence type="ECO:0000313" key="5">
    <source>
        <dbReference type="Proteomes" id="UP000193498"/>
    </source>
</evidence>
<dbReference type="EMBL" id="MCFE01000404">
    <property type="protein sequence ID" value="ORX90030.1"/>
    <property type="molecule type" value="Genomic_DNA"/>
</dbReference>
<dbReference type="GO" id="GO:0003735">
    <property type="term" value="F:structural constituent of ribosome"/>
    <property type="evidence" value="ECO:0007669"/>
    <property type="project" value="InterPro"/>
</dbReference>
<dbReference type="Proteomes" id="UP000193498">
    <property type="component" value="Unassembled WGS sequence"/>
</dbReference>
<dbReference type="FunFam" id="3.10.440.10:FF:000001">
    <property type="entry name" value="60S ribosomal protein L31"/>
    <property type="match status" value="1"/>
</dbReference>
<keyword evidence="2" id="KW-0689">Ribosomal protein</keyword>
<accession>A0A1Y1XW91</accession>
<keyword evidence="3" id="KW-0687">Ribonucleoprotein</keyword>
<reference evidence="4 5" key="1">
    <citation type="submission" date="2016-07" db="EMBL/GenBank/DDBJ databases">
        <title>Pervasive Adenine N6-methylation of Active Genes in Fungi.</title>
        <authorList>
            <consortium name="DOE Joint Genome Institute"/>
            <person name="Mondo S.J."/>
            <person name="Dannebaum R.O."/>
            <person name="Kuo R.C."/>
            <person name="Labutti K."/>
            <person name="Haridas S."/>
            <person name="Kuo A."/>
            <person name="Salamov A."/>
            <person name="Ahrendt S.R."/>
            <person name="Lipzen A."/>
            <person name="Sullivan W."/>
            <person name="Andreopoulos W.B."/>
            <person name="Clum A."/>
            <person name="Lindquist E."/>
            <person name="Daum C."/>
            <person name="Ramamoorthy G.K."/>
            <person name="Gryganskyi A."/>
            <person name="Culley D."/>
            <person name="Magnuson J.K."/>
            <person name="James T.Y."/>
            <person name="O'Malley M.A."/>
            <person name="Stajich J.E."/>
            <person name="Spatafora J.W."/>
            <person name="Visel A."/>
            <person name="Grigoriev I.V."/>
        </authorList>
    </citation>
    <scope>NUCLEOTIDE SEQUENCE [LARGE SCALE GENOMIC DNA]</scope>
    <source>
        <strain evidence="4 5">CBS 931.73</strain>
    </source>
</reference>
<comment type="similarity">
    <text evidence="1">Belongs to the eukaryotic ribosomal protein eL31 family.</text>
</comment>
<dbReference type="GO" id="GO:0022625">
    <property type="term" value="C:cytosolic large ribosomal subunit"/>
    <property type="evidence" value="ECO:0007669"/>
    <property type="project" value="TreeGrafter"/>
</dbReference>
<dbReference type="PANTHER" id="PTHR10956:SF0">
    <property type="entry name" value="60S RIBOSOMAL PROTEIN L31"/>
    <property type="match status" value="1"/>
</dbReference>
<evidence type="ECO:0000256" key="2">
    <source>
        <dbReference type="ARBA" id="ARBA00022980"/>
    </source>
</evidence>
<evidence type="ECO:0008006" key="6">
    <source>
        <dbReference type="Google" id="ProtNLM"/>
    </source>
</evidence>
<dbReference type="FunCoup" id="A0A1Y1XW91">
    <property type="interactions" value="790"/>
</dbReference>
<dbReference type="InterPro" id="IPR023621">
    <property type="entry name" value="Ribosomal_eL31_dom_sf"/>
</dbReference>
<dbReference type="SMART" id="SM01380">
    <property type="entry name" value="Ribosomal_L31e"/>
    <property type="match status" value="1"/>
</dbReference>
<dbReference type="STRING" id="1314790.A0A1Y1XW91"/>
<evidence type="ECO:0000256" key="3">
    <source>
        <dbReference type="ARBA" id="ARBA00023274"/>
    </source>
</evidence>
<dbReference type="Gene3D" id="3.10.440.10">
    <property type="match status" value="1"/>
</dbReference>
<dbReference type="CDD" id="cd00463">
    <property type="entry name" value="Ribosomal_L31e"/>
    <property type="match status" value="1"/>
</dbReference>
<dbReference type="SUPFAM" id="SSF54575">
    <property type="entry name" value="Ribosomal protein L31e"/>
    <property type="match status" value="1"/>
</dbReference>